<dbReference type="EMBL" id="HBGY01017288">
    <property type="protein sequence ID" value="CAD9584034.1"/>
    <property type="molecule type" value="Transcribed_RNA"/>
</dbReference>
<proteinExistence type="predicted"/>
<evidence type="ECO:0000313" key="2">
    <source>
        <dbReference type="EMBL" id="CAD9584034.1"/>
    </source>
</evidence>
<gene>
    <name evidence="2" type="ORF">LDAN0321_LOCUS11176</name>
</gene>
<evidence type="ECO:0000256" key="1">
    <source>
        <dbReference type="SAM" id="MobiDB-lite"/>
    </source>
</evidence>
<dbReference type="AlphaFoldDB" id="A0A7S2KQQ3"/>
<accession>A0A7S2KQQ3</accession>
<organism evidence="2">
    <name type="scientific">Leptocylindrus danicus</name>
    <dbReference type="NCBI Taxonomy" id="163516"/>
    <lineage>
        <taxon>Eukaryota</taxon>
        <taxon>Sar</taxon>
        <taxon>Stramenopiles</taxon>
        <taxon>Ochrophyta</taxon>
        <taxon>Bacillariophyta</taxon>
        <taxon>Coscinodiscophyceae</taxon>
        <taxon>Chaetocerotophycidae</taxon>
        <taxon>Leptocylindrales</taxon>
        <taxon>Leptocylindraceae</taxon>
        <taxon>Leptocylindrus</taxon>
    </lineage>
</organism>
<feature type="region of interest" description="Disordered" evidence="1">
    <location>
        <begin position="59"/>
        <end position="82"/>
    </location>
</feature>
<sequence>MSEESRAEVERFFSKSNVSSTIVTREHERKVIMGEQVSDQSMRDVEALLSLPKNTFVGKEMHDSSNVRPQVSEEEEESSSTNENLFTVKFSSGNEVSVTISDACDSLSVACANNCDIFVIEGTTIGAFLNRLIDLAEEDNESRSFVISSYANKSSYFASMVDGSVSFSGIGCDDLQIFLNDDDLRTCLFELIGRAI</sequence>
<name>A0A7S2KQQ3_9STRA</name>
<reference evidence="2" key="1">
    <citation type="submission" date="2021-01" db="EMBL/GenBank/DDBJ databases">
        <authorList>
            <person name="Corre E."/>
            <person name="Pelletier E."/>
            <person name="Niang G."/>
            <person name="Scheremetjew M."/>
            <person name="Finn R."/>
            <person name="Kale V."/>
            <person name="Holt S."/>
            <person name="Cochrane G."/>
            <person name="Meng A."/>
            <person name="Brown T."/>
            <person name="Cohen L."/>
        </authorList>
    </citation>
    <scope>NUCLEOTIDE SEQUENCE</scope>
    <source>
        <strain evidence="2">B650</strain>
    </source>
</reference>
<protein>
    <submittedName>
        <fullName evidence="2">Uncharacterized protein</fullName>
    </submittedName>
</protein>